<evidence type="ECO:0000256" key="2">
    <source>
        <dbReference type="ARBA" id="ARBA00023125"/>
    </source>
</evidence>
<evidence type="ECO:0008006" key="5">
    <source>
        <dbReference type="Google" id="ProtNLM"/>
    </source>
</evidence>
<proteinExistence type="predicted"/>
<dbReference type="EMBL" id="JAVBZS010000035">
    <property type="protein sequence ID" value="MDP8590527.1"/>
    <property type="molecule type" value="Genomic_DNA"/>
</dbReference>
<accession>A0AAJ1SP27</accession>
<name>A0AAJ1SP27_9ENTE</name>
<evidence type="ECO:0000313" key="4">
    <source>
        <dbReference type="Proteomes" id="UP001238215"/>
    </source>
</evidence>
<protein>
    <recommendedName>
        <fullName evidence="5">Restriction endonuclease subunit S</fullName>
    </recommendedName>
</protein>
<dbReference type="InterPro" id="IPR044946">
    <property type="entry name" value="Restrct_endonuc_typeI_TRD_sf"/>
</dbReference>
<keyword evidence="1" id="KW-0680">Restriction system</keyword>
<gene>
    <name evidence="3" type="ORF">RAN64_10910</name>
</gene>
<keyword evidence="4" id="KW-1185">Reference proteome</keyword>
<dbReference type="GO" id="GO:0009307">
    <property type="term" value="P:DNA restriction-modification system"/>
    <property type="evidence" value="ECO:0007669"/>
    <property type="project" value="UniProtKB-KW"/>
</dbReference>
<keyword evidence="2" id="KW-0238">DNA-binding</keyword>
<evidence type="ECO:0000256" key="1">
    <source>
        <dbReference type="ARBA" id="ARBA00022747"/>
    </source>
</evidence>
<sequence length="152" mass="17566">MMNSDFMDTLLDGVEVEWVPLNKVVKTVTAPTKVKKEIYREKGKIPIIDQGITFIAGYTDEDLEPVNEDDYIVFGDHSEHIKYVDFAFIQGADGLKILKSKFANTKYVYYAFVNFYQKELNYKRHWSSAKETLIPIPCPDNPEKSVLLQSFK</sequence>
<dbReference type="GO" id="GO:0003677">
    <property type="term" value="F:DNA binding"/>
    <property type="evidence" value="ECO:0007669"/>
    <property type="project" value="UniProtKB-KW"/>
</dbReference>
<dbReference type="Proteomes" id="UP001238215">
    <property type="component" value="Unassembled WGS sequence"/>
</dbReference>
<dbReference type="Gene3D" id="3.90.220.20">
    <property type="entry name" value="DNA methylase specificity domains"/>
    <property type="match status" value="1"/>
</dbReference>
<evidence type="ECO:0000313" key="3">
    <source>
        <dbReference type="EMBL" id="MDP8590527.1"/>
    </source>
</evidence>
<organism evidence="3 4">
    <name type="scientific">Enterococcus lactis</name>
    <dbReference type="NCBI Taxonomy" id="357441"/>
    <lineage>
        <taxon>Bacteria</taxon>
        <taxon>Bacillati</taxon>
        <taxon>Bacillota</taxon>
        <taxon>Bacilli</taxon>
        <taxon>Lactobacillales</taxon>
        <taxon>Enterococcaceae</taxon>
        <taxon>Enterococcus</taxon>
    </lineage>
</organism>
<dbReference type="SUPFAM" id="SSF116734">
    <property type="entry name" value="DNA methylase specificity domain"/>
    <property type="match status" value="1"/>
</dbReference>
<dbReference type="RefSeq" id="WP_143163672.1">
    <property type="nucleotide sequence ID" value="NZ_CP078095.1"/>
</dbReference>
<reference evidence="3 4" key="1">
    <citation type="submission" date="2023-08" db="EMBL/GenBank/DDBJ databases">
        <title>Whole genome sequencing of Enterococcus.</title>
        <authorList>
            <person name="Kaptchouang Tchatchouang C.D."/>
            <person name="Ateba C.N."/>
        </authorList>
    </citation>
    <scope>NUCLEOTIDE SEQUENCE [LARGE SCALE GENOMIC DNA]</scope>
    <source>
        <strain evidence="3 4">ENT3_CNKT_NWU</strain>
    </source>
</reference>
<comment type="caution">
    <text evidence="3">The sequence shown here is derived from an EMBL/GenBank/DDBJ whole genome shotgun (WGS) entry which is preliminary data.</text>
</comment>
<dbReference type="AlphaFoldDB" id="A0AAJ1SP27"/>